<feature type="transmembrane region" description="Helical" evidence="1">
    <location>
        <begin position="141"/>
        <end position="159"/>
    </location>
</feature>
<dbReference type="AlphaFoldDB" id="A0A8T5UMN7"/>
<organism evidence="3 4">
    <name type="scientific">Methanobacterium spitsbergense</name>
    <dbReference type="NCBI Taxonomy" id="2874285"/>
    <lineage>
        <taxon>Archaea</taxon>
        <taxon>Methanobacteriati</taxon>
        <taxon>Methanobacteriota</taxon>
        <taxon>Methanomada group</taxon>
        <taxon>Methanobacteria</taxon>
        <taxon>Methanobacteriales</taxon>
        <taxon>Methanobacteriaceae</taxon>
        <taxon>Methanobacterium</taxon>
    </lineage>
</organism>
<evidence type="ECO:0000313" key="3">
    <source>
        <dbReference type="EMBL" id="MBZ2165108.1"/>
    </source>
</evidence>
<feature type="transmembrane region" description="Helical" evidence="1">
    <location>
        <begin position="179"/>
        <end position="200"/>
    </location>
</feature>
<dbReference type="RefSeq" id="WP_223790735.1">
    <property type="nucleotide sequence ID" value="NZ_JAIOUQ010000003.1"/>
</dbReference>
<feature type="transmembrane region" description="Helical" evidence="1">
    <location>
        <begin position="88"/>
        <end position="108"/>
    </location>
</feature>
<keyword evidence="1" id="KW-0472">Membrane</keyword>
<keyword evidence="4" id="KW-1185">Reference proteome</keyword>
<comment type="caution">
    <text evidence="3">The sequence shown here is derived from an EMBL/GenBank/DDBJ whole genome shotgun (WGS) entry which is preliminary data.</text>
</comment>
<protein>
    <submittedName>
        <fullName evidence="3">DUF1624 domain-containing protein</fullName>
    </submittedName>
</protein>
<feature type="domain" description="Heparan-alpha-glucosaminide N-acetyltransferase catalytic" evidence="2">
    <location>
        <begin position="8"/>
        <end position="237"/>
    </location>
</feature>
<gene>
    <name evidence="3" type="ORF">K8N75_03500</name>
</gene>
<evidence type="ECO:0000313" key="4">
    <source>
        <dbReference type="Proteomes" id="UP000825933"/>
    </source>
</evidence>
<dbReference type="Pfam" id="PF07786">
    <property type="entry name" value="HGSNAT_cat"/>
    <property type="match status" value="1"/>
</dbReference>
<sequence>MEIDVKKRFWEVDSLRGLAIITMITYHFLFDITFFGVYSFEVNSGFLWYFARATAFTFIFLMGVSLTLSNSRSMITGEYLEGGILKKYLKRGLKIFSLGLLITFATWIFIPQEFIIFGVLHFIGISIILAYPFIKRKYLNLILGISIILLGIYLGNFIFDFTWFMWLGFIPNNLQTVDYFPLIPWFGVVLLGLFFGGILYKNYQRQFNLPDLSSNYIIRGFSFLGRNSLTIYLIHQPILIILLYLLGVVNINYIF</sequence>
<evidence type="ECO:0000259" key="2">
    <source>
        <dbReference type="Pfam" id="PF07786"/>
    </source>
</evidence>
<evidence type="ECO:0000256" key="1">
    <source>
        <dbReference type="SAM" id="Phobius"/>
    </source>
</evidence>
<name>A0A8T5UMN7_9EURY</name>
<proteinExistence type="predicted"/>
<keyword evidence="1" id="KW-0812">Transmembrane</keyword>
<feature type="transmembrane region" description="Helical" evidence="1">
    <location>
        <begin position="229"/>
        <end position="254"/>
    </location>
</feature>
<dbReference type="Proteomes" id="UP000825933">
    <property type="component" value="Unassembled WGS sequence"/>
</dbReference>
<accession>A0A8T5UMN7</accession>
<feature type="transmembrane region" description="Helical" evidence="1">
    <location>
        <begin position="20"/>
        <end position="40"/>
    </location>
</feature>
<feature type="transmembrane region" description="Helical" evidence="1">
    <location>
        <begin position="46"/>
        <end position="68"/>
    </location>
</feature>
<feature type="transmembrane region" description="Helical" evidence="1">
    <location>
        <begin position="114"/>
        <end position="134"/>
    </location>
</feature>
<keyword evidence="1" id="KW-1133">Transmembrane helix</keyword>
<dbReference type="InterPro" id="IPR012429">
    <property type="entry name" value="HGSNAT_cat"/>
</dbReference>
<reference evidence="4" key="1">
    <citation type="journal article" date="2022" name="Microbiol. Resour. Announc.">
        <title>Draft Genome Sequence of a Methanogenic Archaeon from West Spitsbergen Permafrost.</title>
        <authorList>
            <person name="Trubitsyn V."/>
            <person name="Rivkina E."/>
            <person name="Shcherbakova V."/>
        </authorList>
    </citation>
    <scope>NUCLEOTIDE SEQUENCE [LARGE SCALE GENOMIC DNA]</scope>
    <source>
        <strain evidence="4">VT</strain>
    </source>
</reference>
<dbReference type="EMBL" id="JAIOUQ010000003">
    <property type="protein sequence ID" value="MBZ2165108.1"/>
    <property type="molecule type" value="Genomic_DNA"/>
</dbReference>